<comment type="caution">
    <text evidence="4">The sequence shown here is derived from an EMBL/GenBank/DDBJ whole genome shotgun (WGS) entry which is preliminary data.</text>
</comment>
<accession>A0A372MEG9</accession>
<keyword evidence="5" id="KW-1185">Reference proteome</keyword>
<dbReference type="InterPro" id="IPR015888">
    <property type="entry name" value="Fuc_isomerase_C"/>
</dbReference>
<dbReference type="EMBL" id="QUWK01000012">
    <property type="protein sequence ID" value="RFU94175.1"/>
    <property type="molecule type" value="Genomic_DNA"/>
</dbReference>
<proteinExistence type="predicted"/>
<dbReference type="RefSeq" id="WP_117331115.1">
    <property type="nucleotide sequence ID" value="NZ_QUWK01000012.1"/>
</dbReference>
<keyword evidence="1 4" id="KW-0413">Isomerase</keyword>
<dbReference type="Pfam" id="PF02952">
    <property type="entry name" value="Fucose_iso_C"/>
    <property type="match status" value="1"/>
</dbReference>
<keyword evidence="2" id="KW-0119">Carbohydrate metabolism</keyword>
<dbReference type="GO" id="GO:0005737">
    <property type="term" value="C:cytoplasm"/>
    <property type="evidence" value="ECO:0007669"/>
    <property type="project" value="InterPro"/>
</dbReference>
<gene>
    <name evidence="4" type="ORF">DYP60_11275</name>
</gene>
<protein>
    <submittedName>
        <fullName evidence="4">Fucose isomerase</fullName>
    </submittedName>
</protein>
<evidence type="ECO:0000256" key="1">
    <source>
        <dbReference type="ARBA" id="ARBA00023235"/>
    </source>
</evidence>
<dbReference type="GO" id="GO:0006004">
    <property type="term" value="P:fucose metabolic process"/>
    <property type="evidence" value="ECO:0007669"/>
    <property type="project" value="InterPro"/>
</dbReference>
<dbReference type="PANTHER" id="PTHR36120">
    <property type="entry name" value="FUCOSE ISOMERASE"/>
    <property type="match status" value="1"/>
</dbReference>
<name>A0A372MEG9_9SPIR</name>
<organism evidence="4 5">
    <name type="scientific">Sphaerochaeta halotolerans</name>
    <dbReference type="NCBI Taxonomy" id="2293840"/>
    <lineage>
        <taxon>Bacteria</taxon>
        <taxon>Pseudomonadati</taxon>
        <taxon>Spirochaetota</taxon>
        <taxon>Spirochaetia</taxon>
        <taxon>Spirochaetales</taxon>
        <taxon>Sphaerochaetaceae</taxon>
        <taxon>Sphaerochaeta</taxon>
    </lineage>
</organism>
<evidence type="ECO:0000259" key="3">
    <source>
        <dbReference type="Pfam" id="PF02952"/>
    </source>
</evidence>
<sequence>MNNIAQVRLGLVSVSRNCFPKALSERRRKAVKEAYQDPLYECPVTVENEKDMRIALEDVTKHEVNALVVFLGNFGPETAETLLAKYFDGPVMYVAAAEGDGDLHDGRGDAFCGMLNCSYNLALRSLRAHIPEYPIGSAREVATMIEEFIPVAKAVLSLRELKIITFGPRPQDFMACNAPIQGLFDLGVEIEENSELDLLVAYNHHKDDKRIDSLVKEMAGEIGSSPYEGILPRLAQYELTLLDWVEEHKGDRQFVAFANKCWPAFQTEFGFVPCYVNSRLTAQGIPVSCEVDIYGALSEYIGICVSDKPVTLLDINNTVPSQMYEEHIRAKRSYRNDELFMGFHCGNTSCSLLKNPHMGYQVIMKRDLEPELAEPDITRGTMEGDLVSGPITLYRLQADARGRLRAYIAQGEVLDVPSESFGSIGVIGIEEMARFYRYVLLKKAYPHHAAVAFNHVGKALFNVFTYLGIEDIAYNQREGLPYEGENPFKH</sequence>
<dbReference type="PANTHER" id="PTHR36120:SF1">
    <property type="entry name" value="L-FUCOSE ISOMERASE C-TERMINAL DOMAIN-CONTAINING PROTEIN"/>
    <property type="match status" value="1"/>
</dbReference>
<dbReference type="Proteomes" id="UP000264002">
    <property type="component" value="Unassembled WGS sequence"/>
</dbReference>
<feature type="domain" description="L-fucose isomerase C-terminal" evidence="3">
    <location>
        <begin position="343"/>
        <end position="470"/>
    </location>
</feature>
<dbReference type="GO" id="GO:0008736">
    <property type="term" value="F:L-fucose isomerase activity"/>
    <property type="evidence" value="ECO:0007669"/>
    <property type="project" value="InterPro"/>
</dbReference>
<evidence type="ECO:0000313" key="5">
    <source>
        <dbReference type="Proteomes" id="UP000264002"/>
    </source>
</evidence>
<dbReference type="SUPFAM" id="SSF53743">
    <property type="entry name" value="FucI/AraA N-terminal and middle domains"/>
    <property type="match status" value="1"/>
</dbReference>
<reference evidence="5" key="1">
    <citation type="submission" date="2018-08" db="EMBL/GenBank/DDBJ databases">
        <authorList>
            <person name="Grouzdev D.S."/>
            <person name="Krutkina M.S."/>
        </authorList>
    </citation>
    <scope>NUCLEOTIDE SEQUENCE [LARGE SCALE GENOMIC DNA]</scope>
    <source>
        <strain evidence="5">4-11</strain>
    </source>
</reference>
<dbReference type="AlphaFoldDB" id="A0A372MEG9"/>
<reference evidence="4 5" key="2">
    <citation type="submission" date="2018-09" db="EMBL/GenBank/DDBJ databases">
        <title>Genome of Sphaerochaeta halotolerans strain 4-11.</title>
        <authorList>
            <person name="Nazina T.N."/>
            <person name="Sokolova D.S."/>
        </authorList>
    </citation>
    <scope>NUCLEOTIDE SEQUENCE [LARGE SCALE GENOMIC DNA]</scope>
    <source>
        <strain evidence="4 5">4-11</strain>
    </source>
</reference>
<evidence type="ECO:0000256" key="2">
    <source>
        <dbReference type="ARBA" id="ARBA00023277"/>
    </source>
</evidence>
<evidence type="ECO:0000313" key="4">
    <source>
        <dbReference type="EMBL" id="RFU94175.1"/>
    </source>
</evidence>
<dbReference type="InterPro" id="IPR009015">
    <property type="entry name" value="Fucose_isomerase_N/cen_sf"/>
</dbReference>